<proteinExistence type="inferred from homology"/>
<evidence type="ECO:0000256" key="3">
    <source>
        <dbReference type="ARBA" id="ARBA00020256"/>
    </source>
</evidence>
<dbReference type="EMBL" id="KQ435087">
    <property type="protein sequence ID" value="KZC14536.1"/>
    <property type="molecule type" value="Genomic_DNA"/>
</dbReference>
<evidence type="ECO:0000256" key="7">
    <source>
        <dbReference type="ARBA" id="ARBA00022989"/>
    </source>
</evidence>
<evidence type="ECO:0000256" key="4">
    <source>
        <dbReference type="ARBA" id="ARBA00022692"/>
    </source>
</evidence>
<keyword evidence="9" id="KW-0472">Membrane</keyword>
<dbReference type="GO" id="GO:0005789">
    <property type="term" value="C:endoplasmic reticulum membrane"/>
    <property type="evidence" value="ECO:0007669"/>
    <property type="project" value="UniProtKB-SubCell"/>
</dbReference>
<dbReference type="InterPro" id="IPR019009">
    <property type="entry name" value="SRP_receptor_beta_su"/>
</dbReference>
<dbReference type="STRING" id="178035.A0A154PRJ6"/>
<reference evidence="13 14" key="1">
    <citation type="submission" date="2015-07" db="EMBL/GenBank/DDBJ databases">
        <title>The genome of Dufourea novaeangliae.</title>
        <authorList>
            <person name="Pan H."/>
            <person name="Kapheim K."/>
        </authorList>
    </citation>
    <scope>NUCLEOTIDE SEQUENCE [LARGE SCALE GENOMIC DNA]</scope>
    <source>
        <strain evidence="13">0120121106</strain>
        <tissue evidence="13">Whole body</tissue>
    </source>
</reference>
<feature type="binding site" evidence="12">
    <location>
        <position position="35"/>
    </location>
    <ligand>
        <name>Mg(2+)</name>
        <dbReference type="ChEBI" id="CHEBI:18420"/>
    </ligand>
</feature>
<feature type="binding site" evidence="11">
    <location>
        <position position="74"/>
    </location>
    <ligand>
        <name>GTP</name>
        <dbReference type="ChEBI" id="CHEBI:37565"/>
    </ligand>
</feature>
<accession>A0A154PRJ6</accession>
<dbReference type="SMART" id="SM00178">
    <property type="entry name" value="SAR"/>
    <property type="match status" value="1"/>
</dbReference>
<gene>
    <name evidence="13" type="ORF">WN55_07266</name>
</gene>
<dbReference type="SMART" id="SM00177">
    <property type="entry name" value="ARF"/>
    <property type="match status" value="1"/>
</dbReference>
<dbReference type="GO" id="GO:0003924">
    <property type="term" value="F:GTPase activity"/>
    <property type="evidence" value="ECO:0007669"/>
    <property type="project" value="InterPro"/>
</dbReference>
<dbReference type="PROSITE" id="PS51417">
    <property type="entry name" value="ARF"/>
    <property type="match status" value="1"/>
</dbReference>
<evidence type="ECO:0000256" key="8">
    <source>
        <dbReference type="ARBA" id="ARBA00023134"/>
    </source>
</evidence>
<evidence type="ECO:0000256" key="12">
    <source>
        <dbReference type="PIRSR" id="PIRSR606689-2"/>
    </source>
</evidence>
<keyword evidence="5 11" id="KW-0547">Nucleotide-binding</keyword>
<protein>
    <recommendedName>
        <fullName evidence="3">Signal recognition particle receptor subunit beta</fullName>
    </recommendedName>
</protein>
<feature type="non-terminal residue" evidence="13">
    <location>
        <position position="1"/>
    </location>
</feature>
<keyword evidence="10 13" id="KW-0675">Receptor</keyword>
<evidence type="ECO:0000313" key="14">
    <source>
        <dbReference type="Proteomes" id="UP000076502"/>
    </source>
</evidence>
<dbReference type="CDD" id="cd04105">
    <property type="entry name" value="SR_beta"/>
    <property type="match status" value="1"/>
</dbReference>
<evidence type="ECO:0000256" key="2">
    <source>
        <dbReference type="ARBA" id="ARBA00005619"/>
    </source>
</evidence>
<keyword evidence="12" id="KW-0460">Magnesium</keyword>
<dbReference type="Proteomes" id="UP000076502">
    <property type="component" value="Unassembled WGS sequence"/>
</dbReference>
<evidence type="ECO:0000256" key="1">
    <source>
        <dbReference type="ARBA" id="ARBA00004389"/>
    </source>
</evidence>
<evidence type="ECO:0000256" key="10">
    <source>
        <dbReference type="ARBA" id="ARBA00023170"/>
    </source>
</evidence>
<dbReference type="OrthoDB" id="41266at2759"/>
<evidence type="ECO:0000256" key="6">
    <source>
        <dbReference type="ARBA" id="ARBA00022824"/>
    </source>
</evidence>
<dbReference type="PANTHER" id="PTHR11711">
    <property type="entry name" value="ADP RIBOSYLATION FACTOR-RELATED"/>
    <property type="match status" value="1"/>
</dbReference>
<comment type="similarity">
    <text evidence="2">Belongs to the SRP receptor beta subunit family.</text>
</comment>
<dbReference type="AlphaFoldDB" id="A0A154PRJ6"/>
<sequence length="221" mass="25083">ASTLFFCSVLFVIWRRKKSIGNSILLTGLCDAGKTLIFARLLYGKFVKTYTSVDKNSEELVINDHSLRIVDIPGNERLRYKYFDQFKSSAKGLVYVIDSVTFQKGIRDVAEYLYNILSDPAVQRKPVLILCNKQDQPMAKGSSVINTLLEKEMNLLRMTKTSQLEATDPSSENVYLGKEGKDFEFSQLDTHIEFAECSAFNKDADTPADIEQLNNWLKKIA</sequence>
<keyword evidence="7" id="KW-1133">Transmembrane helix</keyword>
<dbReference type="InterPro" id="IPR027417">
    <property type="entry name" value="P-loop_NTPase"/>
</dbReference>
<dbReference type="SUPFAM" id="SSF52540">
    <property type="entry name" value="P-loop containing nucleoside triphosphate hydrolases"/>
    <property type="match status" value="1"/>
</dbReference>
<dbReference type="Gene3D" id="3.40.50.300">
    <property type="entry name" value="P-loop containing nucleotide triphosphate hydrolases"/>
    <property type="match status" value="1"/>
</dbReference>
<dbReference type="GO" id="GO:0005525">
    <property type="term" value="F:GTP binding"/>
    <property type="evidence" value="ECO:0007669"/>
    <property type="project" value="UniProtKB-KW"/>
</dbReference>
<keyword evidence="8 11" id="KW-0342">GTP-binding</keyword>
<evidence type="ECO:0000256" key="9">
    <source>
        <dbReference type="ARBA" id="ARBA00023136"/>
    </source>
</evidence>
<keyword evidence="6" id="KW-0256">Endoplasmic reticulum</keyword>
<feature type="binding site" evidence="11">
    <location>
        <begin position="28"/>
        <end position="35"/>
    </location>
    <ligand>
        <name>GTP</name>
        <dbReference type="ChEBI" id="CHEBI:37565"/>
    </ligand>
</feature>
<comment type="subcellular location">
    <subcellularLocation>
        <location evidence="1">Endoplasmic reticulum membrane</location>
        <topology evidence="1">Single-pass membrane protein</topology>
    </subcellularLocation>
</comment>
<keyword evidence="12" id="KW-0479">Metal-binding</keyword>
<dbReference type="InterPro" id="IPR006689">
    <property type="entry name" value="Small_GTPase_ARF/SAR"/>
</dbReference>
<dbReference type="InterPro" id="IPR024156">
    <property type="entry name" value="Small_GTPase_ARF"/>
</dbReference>
<dbReference type="PRINTS" id="PR00328">
    <property type="entry name" value="SAR1GTPBP"/>
</dbReference>
<evidence type="ECO:0000313" key="13">
    <source>
        <dbReference type="EMBL" id="KZC14536.1"/>
    </source>
</evidence>
<dbReference type="GO" id="GO:0046872">
    <property type="term" value="F:metal ion binding"/>
    <property type="evidence" value="ECO:0007669"/>
    <property type="project" value="UniProtKB-KW"/>
</dbReference>
<keyword evidence="14" id="KW-1185">Reference proteome</keyword>
<name>A0A154PRJ6_DUFNO</name>
<evidence type="ECO:0000256" key="5">
    <source>
        <dbReference type="ARBA" id="ARBA00022741"/>
    </source>
</evidence>
<evidence type="ECO:0000256" key="11">
    <source>
        <dbReference type="PIRSR" id="PIRSR606689-1"/>
    </source>
</evidence>
<feature type="binding site" evidence="11">
    <location>
        <begin position="132"/>
        <end position="135"/>
    </location>
    <ligand>
        <name>GTP</name>
        <dbReference type="ChEBI" id="CHEBI:37565"/>
    </ligand>
</feature>
<organism evidence="13 14">
    <name type="scientific">Dufourea novaeangliae</name>
    <name type="common">Sweat bee</name>
    <dbReference type="NCBI Taxonomy" id="178035"/>
    <lineage>
        <taxon>Eukaryota</taxon>
        <taxon>Metazoa</taxon>
        <taxon>Ecdysozoa</taxon>
        <taxon>Arthropoda</taxon>
        <taxon>Hexapoda</taxon>
        <taxon>Insecta</taxon>
        <taxon>Pterygota</taxon>
        <taxon>Neoptera</taxon>
        <taxon>Endopterygota</taxon>
        <taxon>Hymenoptera</taxon>
        <taxon>Apocrita</taxon>
        <taxon>Aculeata</taxon>
        <taxon>Apoidea</taxon>
        <taxon>Anthophila</taxon>
        <taxon>Halictidae</taxon>
        <taxon>Rophitinae</taxon>
        <taxon>Dufourea</taxon>
    </lineage>
</organism>
<feature type="binding site" evidence="12">
    <location>
        <position position="52"/>
    </location>
    <ligand>
        <name>Mg(2+)</name>
        <dbReference type="ChEBI" id="CHEBI:18420"/>
    </ligand>
</feature>
<dbReference type="Pfam" id="PF09439">
    <property type="entry name" value="SRPRB"/>
    <property type="match status" value="1"/>
</dbReference>
<keyword evidence="4" id="KW-0812">Transmembrane</keyword>